<dbReference type="InterPro" id="IPR013783">
    <property type="entry name" value="Ig-like_fold"/>
</dbReference>
<evidence type="ECO:0000259" key="5">
    <source>
        <dbReference type="PROSITE" id="PS50835"/>
    </source>
</evidence>
<dbReference type="InterPro" id="IPR013151">
    <property type="entry name" value="Immunoglobulin_dom"/>
</dbReference>
<name>A0A850XF20_PIACA</name>
<keyword evidence="2" id="KW-1015">Disulfide bond</keyword>
<keyword evidence="1" id="KW-0677">Repeat</keyword>
<dbReference type="InterPro" id="IPR050412">
    <property type="entry name" value="Ig-like_Receptors_ImmuneReg"/>
</dbReference>
<dbReference type="EMBL" id="WAAB01018647">
    <property type="protein sequence ID" value="NWH78985.1"/>
    <property type="molecule type" value="Genomic_DNA"/>
</dbReference>
<dbReference type="Pfam" id="PF00047">
    <property type="entry name" value="ig"/>
    <property type="match status" value="1"/>
</dbReference>
<keyword evidence="3" id="KW-0325">Glycoprotein</keyword>
<accession>A0A850XF20</accession>
<sequence length="185" mass="20156">GPPTISIFLQPPGVIPPGGSTTICCSCQCDSGKFVLYKNGRKLRTLELRGSRAEFSISNATKNDRGSYNCHYLDGDNVLAYSEFVEVKVEDLQLHKPVLSILPGLVVNPGANVTLRCTIEDSDAGCFLYLEGQANDVPFLPKGQDHFNLSHVHKGNEGRYSCQCFTGVGSIKWSATSEPLYLVVK</sequence>
<dbReference type="AlphaFoldDB" id="A0A850XF20"/>
<dbReference type="GO" id="GO:0002764">
    <property type="term" value="P:immune response-regulating signaling pathway"/>
    <property type="evidence" value="ECO:0007669"/>
    <property type="project" value="TreeGrafter"/>
</dbReference>
<dbReference type="PANTHER" id="PTHR11738">
    <property type="entry name" value="MHC CLASS I NK CELL RECEPTOR"/>
    <property type="match status" value="1"/>
</dbReference>
<evidence type="ECO:0000256" key="2">
    <source>
        <dbReference type="ARBA" id="ARBA00023157"/>
    </source>
</evidence>
<dbReference type="OrthoDB" id="9808644at2759"/>
<evidence type="ECO:0000256" key="3">
    <source>
        <dbReference type="ARBA" id="ARBA00023180"/>
    </source>
</evidence>
<evidence type="ECO:0000256" key="1">
    <source>
        <dbReference type="ARBA" id="ARBA00022737"/>
    </source>
</evidence>
<dbReference type="InterPro" id="IPR003599">
    <property type="entry name" value="Ig_sub"/>
</dbReference>
<dbReference type="FunFam" id="2.60.40.10:FF:000033">
    <property type="entry name" value="Killer cell immunoglobulin-like receptor"/>
    <property type="match status" value="2"/>
</dbReference>
<dbReference type="InterPro" id="IPR036179">
    <property type="entry name" value="Ig-like_dom_sf"/>
</dbReference>
<dbReference type="GO" id="GO:0007166">
    <property type="term" value="P:cell surface receptor signaling pathway"/>
    <property type="evidence" value="ECO:0007669"/>
    <property type="project" value="UniProtKB-ARBA"/>
</dbReference>
<dbReference type="Proteomes" id="UP000653271">
    <property type="component" value="Unassembled WGS sequence"/>
</dbReference>
<gene>
    <name evidence="6" type="primary">Lilra1</name>
    <name evidence="6" type="ORF">PIACAY_R00952</name>
</gene>
<dbReference type="PANTHER" id="PTHR11738:SF186">
    <property type="entry name" value="OSTEOCLAST-ASSOCIATED IMMUNOGLOBULIN-LIKE RECEPTOR"/>
    <property type="match status" value="1"/>
</dbReference>
<evidence type="ECO:0000313" key="7">
    <source>
        <dbReference type="Proteomes" id="UP000653271"/>
    </source>
</evidence>
<organism evidence="6 7">
    <name type="scientific">Piaya cayana</name>
    <name type="common">Common squirrel cuckoo</name>
    <dbReference type="NCBI Taxonomy" id="33601"/>
    <lineage>
        <taxon>Eukaryota</taxon>
        <taxon>Metazoa</taxon>
        <taxon>Chordata</taxon>
        <taxon>Craniata</taxon>
        <taxon>Vertebrata</taxon>
        <taxon>Euteleostomi</taxon>
        <taxon>Archelosauria</taxon>
        <taxon>Archosauria</taxon>
        <taxon>Dinosauria</taxon>
        <taxon>Saurischia</taxon>
        <taxon>Theropoda</taxon>
        <taxon>Coelurosauria</taxon>
        <taxon>Aves</taxon>
        <taxon>Neognathae</taxon>
        <taxon>Neoaves</taxon>
        <taxon>Otidimorphae</taxon>
        <taxon>Cuculiformes</taxon>
        <taxon>Coccyzidae</taxon>
        <taxon>Piaya</taxon>
    </lineage>
</organism>
<reference evidence="6" key="1">
    <citation type="submission" date="2019-09" db="EMBL/GenBank/DDBJ databases">
        <title>Bird 10,000 Genomes (B10K) Project - Family phase.</title>
        <authorList>
            <person name="Zhang G."/>
        </authorList>
    </citation>
    <scope>NUCLEOTIDE SEQUENCE</scope>
    <source>
        <strain evidence="6">B10K-DU-008-47</strain>
        <tissue evidence="6">Mixed tissue sample</tissue>
    </source>
</reference>
<evidence type="ECO:0000313" key="6">
    <source>
        <dbReference type="EMBL" id="NWH78985.1"/>
    </source>
</evidence>
<feature type="non-terminal residue" evidence="6">
    <location>
        <position position="1"/>
    </location>
</feature>
<dbReference type="InterPro" id="IPR007110">
    <property type="entry name" value="Ig-like_dom"/>
</dbReference>
<dbReference type="InterPro" id="IPR003598">
    <property type="entry name" value="Ig_sub2"/>
</dbReference>
<evidence type="ECO:0000256" key="4">
    <source>
        <dbReference type="ARBA" id="ARBA00023319"/>
    </source>
</evidence>
<protein>
    <submittedName>
        <fullName evidence="6">LIRA1 protein</fullName>
    </submittedName>
</protein>
<comment type="caution">
    <text evidence="6">The sequence shown here is derived from an EMBL/GenBank/DDBJ whole genome shotgun (WGS) entry which is preliminary data.</text>
</comment>
<dbReference type="PROSITE" id="PS50835">
    <property type="entry name" value="IG_LIKE"/>
    <property type="match status" value="1"/>
</dbReference>
<dbReference type="SUPFAM" id="SSF48726">
    <property type="entry name" value="Immunoglobulin"/>
    <property type="match status" value="2"/>
</dbReference>
<feature type="non-terminal residue" evidence="6">
    <location>
        <position position="185"/>
    </location>
</feature>
<keyword evidence="7" id="KW-1185">Reference proteome</keyword>
<dbReference type="SMART" id="SM00408">
    <property type="entry name" value="IGc2"/>
    <property type="match status" value="2"/>
</dbReference>
<dbReference type="Pfam" id="PF13927">
    <property type="entry name" value="Ig_3"/>
    <property type="match status" value="1"/>
</dbReference>
<proteinExistence type="predicted"/>
<dbReference type="Gene3D" id="2.60.40.10">
    <property type="entry name" value="Immunoglobulins"/>
    <property type="match status" value="2"/>
</dbReference>
<dbReference type="SMART" id="SM00409">
    <property type="entry name" value="IG"/>
    <property type="match status" value="2"/>
</dbReference>
<feature type="domain" description="Ig-like" evidence="5">
    <location>
        <begin position="3"/>
        <end position="86"/>
    </location>
</feature>
<keyword evidence="4" id="KW-0393">Immunoglobulin domain</keyword>